<dbReference type="EMBL" id="JAIOIV010000076">
    <property type="protein sequence ID" value="MBZ0156513.1"/>
    <property type="molecule type" value="Genomic_DNA"/>
</dbReference>
<feature type="transmembrane region" description="Helical" evidence="1">
    <location>
        <begin position="7"/>
        <end position="25"/>
    </location>
</feature>
<accession>A0A953M201</accession>
<reference evidence="2" key="2">
    <citation type="submission" date="2021-08" db="EMBL/GenBank/DDBJ databases">
        <authorList>
            <person name="Dalcin Martins P."/>
        </authorList>
    </citation>
    <scope>NUCLEOTIDE SEQUENCE</scope>
    <source>
        <strain evidence="2">MAG_39</strain>
    </source>
</reference>
<evidence type="ECO:0000313" key="2">
    <source>
        <dbReference type="EMBL" id="MBZ0156513.1"/>
    </source>
</evidence>
<dbReference type="Pfam" id="PF25937">
    <property type="entry name" value="DUF7980"/>
    <property type="match status" value="1"/>
</dbReference>
<dbReference type="Proteomes" id="UP000705867">
    <property type="component" value="Unassembled WGS sequence"/>
</dbReference>
<sequence length="121" mass="13689">MRYRQKISGGLLGIVGYILSPLSWWNDAFVNIPIAYVCGWLASLAHEQAFLPVFVISYWITNIAGFVLLHKGVEMIARKEGKKNPYSRREFLKDIALSLGYTALIILLVKLNIIKPVGSYF</sequence>
<name>A0A953M201_9BACT</name>
<reference evidence="2" key="1">
    <citation type="journal article" date="2021" name="bioRxiv">
        <title>Unraveling nitrogen, sulfur and carbon metabolic pathways and microbial community transcriptional responses to substrate deprivation and toxicity stresses in a bioreactor mimicking anoxic brackish coastal sediment conditions.</title>
        <authorList>
            <person name="Martins P.D."/>
            <person name="Echeveste M.J."/>
            <person name="Arshad A."/>
            <person name="Kurth J."/>
            <person name="Ouboter H."/>
            <person name="Jetten M.S.M."/>
            <person name="Welte C.U."/>
        </authorList>
    </citation>
    <scope>NUCLEOTIDE SEQUENCE</scope>
    <source>
        <strain evidence="2">MAG_39</strain>
    </source>
</reference>
<feature type="transmembrane region" description="Helical" evidence="1">
    <location>
        <begin position="91"/>
        <end position="114"/>
    </location>
</feature>
<proteinExistence type="predicted"/>
<protein>
    <submittedName>
        <fullName evidence="2">Uncharacterized protein</fullName>
    </submittedName>
</protein>
<evidence type="ECO:0000313" key="3">
    <source>
        <dbReference type="Proteomes" id="UP000705867"/>
    </source>
</evidence>
<dbReference type="AlphaFoldDB" id="A0A953M201"/>
<keyword evidence="1" id="KW-1133">Transmembrane helix</keyword>
<organism evidence="2 3">
    <name type="scientific">Candidatus Nitrobium versatile</name>
    <dbReference type="NCBI Taxonomy" id="2884831"/>
    <lineage>
        <taxon>Bacteria</taxon>
        <taxon>Pseudomonadati</taxon>
        <taxon>Nitrospirota</taxon>
        <taxon>Nitrospiria</taxon>
        <taxon>Nitrospirales</taxon>
        <taxon>Nitrospiraceae</taxon>
        <taxon>Candidatus Nitrobium</taxon>
    </lineage>
</organism>
<evidence type="ECO:0000256" key="1">
    <source>
        <dbReference type="SAM" id="Phobius"/>
    </source>
</evidence>
<dbReference type="InterPro" id="IPR058286">
    <property type="entry name" value="DUF7980"/>
</dbReference>
<feature type="transmembrane region" description="Helical" evidence="1">
    <location>
        <begin position="49"/>
        <end position="70"/>
    </location>
</feature>
<gene>
    <name evidence="2" type="ORF">K8I29_09940</name>
</gene>
<comment type="caution">
    <text evidence="2">The sequence shown here is derived from an EMBL/GenBank/DDBJ whole genome shotgun (WGS) entry which is preliminary data.</text>
</comment>
<keyword evidence="1" id="KW-0472">Membrane</keyword>
<keyword evidence="1" id="KW-0812">Transmembrane</keyword>